<organism evidence="2 3">
    <name type="scientific">Myotis davidii</name>
    <name type="common">David's myotis</name>
    <dbReference type="NCBI Taxonomy" id="225400"/>
    <lineage>
        <taxon>Eukaryota</taxon>
        <taxon>Metazoa</taxon>
        <taxon>Chordata</taxon>
        <taxon>Craniata</taxon>
        <taxon>Vertebrata</taxon>
        <taxon>Euteleostomi</taxon>
        <taxon>Mammalia</taxon>
        <taxon>Eutheria</taxon>
        <taxon>Laurasiatheria</taxon>
        <taxon>Chiroptera</taxon>
        <taxon>Yangochiroptera</taxon>
        <taxon>Vespertilionidae</taxon>
        <taxon>Myotis</taxon>
    </lineage>
</organism>
<dbReference type="EMBL" id="KB104380">
    <property type="protein sequence ID" value="ELK33388.1"/>
    <property type="molecule type" value="Genomic_DNA"/>
</dbReference>
<evidence type="ECO:0000256" key="1">
    <source>
        <dbReference type="SAM" id="MobiDB-lite"/>
    </source>
</evidence>
<gene>
    <name evidence="2" type="ORF">MDA_GLEAN10014207</name>
</gene>
<dbReference type="Proteomes" id="UP000010556">
    <property type="component" value="Unassembled WGS sequence"/>
</dbReference>
<dbReference type="AlphaFoldDB" id="L5M6P2"/>
<protein>
    <submittedName>
        <fullName evidence="2">Uncharacterized protein</fullName>
    </submittedName>
</protein>
<accession>L5M6P2</accession>
<keyword evidence="3" id="KW-1185">Reference proteome</keyword>
<reference evidence="3" key="1">
    <citation type="journal article" date="2013" name="Science">
        <title>Comparative analysis of bat genomes provides insight into the evolution of flight and immunity.</title>
        <authorList>
            <person name="Zhang G."/>
            <person name="Cowled C."/>
            <person name="Shi Z."/>
            <person name="Huang Z."/>
            <person name="Bishop-Lilly K.A."/>
            <person name="Fang X."/>
            <person name="Wynne J.W."/>
            <person name="Xiong Z."/>
            <person name="Baker M.L."/>
            <person name="Zhao W."/>
            <person name="Tachedjian M."/>
            <person name="Zhu Y."/>
            <person name="Zhou P."/>
            <person name="Jiang X."/>
            <person name="Ng J."/>
            <person name="Yang L."/>
            <person name="Wu L."/>
            <person name="Xiao J."/>
            <person name="Feng Y."/>
            <person name="Chen Y."/>
            <person name="Sun X."/>
            <person name="Zhang Y."/>
            <person name="Marsh G.A."/>
            <person name="Crameri G."/>
            <person name="Broder C.C."/>
            <person name="Frey K.G."/>
            <person name="Wang L.F."/>
            <person name="Wang J."/>
        </authorList>
    </citation>
    <scope>NUCLEOTIDE SEQUENCE [LARGE SCALE GENOMIC DNA]</scope>
</reference>
<proteinExistence type="predicted"/>
<evidence type="ECO:0000313" key="2">
    <source>
        <dbReference type="EMBL" id="ELK33388.1"/>
    </source>
</evidence>
<sequence>MPLAEASSLGSVDPLLQWSRNHGLRFRPRQGTPSSRDCQLRPCPAPIAGSTPTSCYLWPGWQSSHTLMALSLVAPSDGMEQLGPASAVGVSGASTVSRSKQRLLP</sequence>
<feature type="region of interest" description="Disordered" evidence="1">
    <location>
        <begin position="81"/>
        <end position="105"/>
    </location>
</feature>
<name>L5M6P2_MYODS</name>
<evidence type="ECO:0000313" key="3">
    <source>
        <dbReference type="Proteomes" id="UP000010556"/>
    </source>
</evidence>
<feature type="compositionally biased region" description="Low complexity" evidence="1">
    <location>
        <begin position="83"/>
        <end position="98"/>
    </location>
</feature>